<keyword evidence="6" id="KW-1185">Reference proteome</keyword>
<sequence>MKKRPGLVFALSLLSAASLCYWPAAFSEPSAYIGLFGGHGAASSTSLQQKGAVLLPSPLPPLPINASGNTGGSTHVSLAGIQAGYEWSALDLGDSKWALKPALELEGIYLGKHSPQGTMPVIPRALGTQYVTIPMTAGVFLANAVFSLQTPYSSKVFPYIGAGAGVAVVSIKDSDSANPSEPGINHFNSDPNASDSALALQFKAGIKGEIAKNLSLFAEYRYLSIYSTSYNFGSTDYPGVHFPTKRWHVNLGRQNYNLFVAGLQYKF</sequence>
<organism evidence="5 6">
    <name type="scientific">Eoetvoesiella caeni</name>
    <dbReference type="NCBI Taxonomy" id="645616"/>
    <lineage>
        <taxon>Bacteria</taxon>
        <taxon>Pseudomonadati</taxon>
        <taxon>Pseudomonadota</taxon>
        <taxon>Betaproteobacteria</taxon>
        <taxon>Burkholderiales</taxon>
        <taxon>Alcaligenaceae</taxon>
        <taxon>Eoetvoesiella</taxon>
    </lineage>
</organism>
<dbReference type="Pfam" id="PF13505">
    <property type="entry name" value="OMP_b-brl"/>
    <property type="match status" value="1"/>
</dbReference>
<feature type="domain" description="Outer membrane protein beta-barrel" evidence="4">
    <location>
        <begin position="19"/>
        <end position="236"/>
    </location>
</feature>
<protein>
    <submittedName>
        <fullName evidence="5">Outer membrane protein with beta-barrel domain</fullName>
    </submittedName>
</protein>
<dbReference type="EMBL" id="QNRQ01000003">
    <property type="protein sequence ID" value="RBP40780.1"/>
    <property type="molecule type" value="Genomic_DNA"/>
</dbReference>
<feature type="signal peptide" evidence="3">
    <location>
        <begin position="1"/>
        <end position="27"/>
    </location>
</feature>
<dbReference type="Gene3D" id="2.40.160.20">
    <property type="match status" value="1"/>
</dbReference>
<dbReference type="SUPFAM" id="SSF56925">
    <property type="entry name" value="OMPA-like"/>
    <property type="match status" value="1"/>
</dbReference>
<dbReference type="AlphaFoldDB" id="A0A366HE77"/>
<proteinExistence type="predicted"/>
<comment type="subcellular location">
    <subcellularLocation>
        <location evidence="1">Cell outer membrane</location>
    </subcellularLocation>
</comment>
<name>A0A366HE77_9BURK</name>
<dbReference type="OrthoDB" id="5653863at2"/>
<dbReference type="InterPro" id="IPR027385">
    <property type="entry name" value="Beta-barrel_OMP"/>
</dbReference>
<evidence type="ECO:0000313" key="5">
    <source>
        <dbReference type="EMBL" id="RBP40780.1"/>
    </source>
</evidence>
<dbReference type="InterPro" id="IPR011250">
    <property type="entry name" value="OMP/PagP_B-barrel"/>
</dbReference>
<comment type="caution">
    <text evidence="5">The sequence shown here is derived from an EMBL/GenBank/DDBJ whole genome shotgun (WGS) entry which is preliminary data.</text>
</comment>
<gene>
    <name evidence="5" type="ORF">DFR37_103120</name>
</gene>
<dbReference type="Proteomes" id="UP000253628">
    <property type="component" value="Unassembled WGS sequence"/>
</dbReference>
<accession>A0A366HE77</accession>
<dbReference type="RefSeq" id="WP_113932557.1">
    <property type="nucleotide sequence ID" value="NZ_QNRQ01000003.1"/>
</dbReference>
<evidence type="ECO:0000256" key="3">
    <source>
        <dbReference type="SAM" id="SignalP"/>
    </source>
</evidence>
<evidence type="ECO:0000259" key="4">
    <source>
        <dbReference type="Pfam" id="PF13505"/>
    </source>
</evidence>
<evidence type="ECO:0000256" key="2">
    <source>
        <dbReference type="ARBA" id="ARBA00022729"/>
    </source>
</evidence>
<dbReference type="GO" id="GO:0009279">
    <property type="term" value="C:cell outer membrane"/>
    <property type="evidence" value="ECO:0007669"/>
    <property type="project" value="UniProtKB-SubCell"/>
</dbReference>
<feature type="chain" id="PRO_5016677321" evidence="3">
    <location>
        <begin position="28"/>
        <end position="267"/>
    </location>
</feature>
<evidence type="ECO:0000256" key="1">
    <source>
        <dbReference type="ARBA" id="ARBA00004442"/>
    </source>
</evidence>
<evidence type="ECO:0000313" key="6">
    <source>
        <dbReference type="Proteomes" id="UP000253628"/>
    </source>
</evidence>
<reference evidence="5 6" key="1">
    <citation type="submission" date="2018-06" db="EMBL/GenBank/DDBJ databases">
        <title>Genomic Encyclopedia of Type Strains, Phase IV (KMG-IV): sequencing the most valuable type-strain genomes for metagenomic binning, comparative biology and taxonomic classification.</title>
        <authorList>
            <person name="Goeker M."/>
        </authorList>
    </citation>
    <scope>NUCLEOTIDE SEQUENCE [LARGE SCALE GENOMIC DNA]</scope>
    <source>
        <strain evidence="5 6">DSM 25520</strain>
    </source>
</reference>
<keyword evidence="2 3" id="KW-0732">Signal</keyword>